<dbReference type="AlphaFoldDB" id="B0Y4D8"/>
<dbReference type="VEuPathDB" id="FungiDB:AFUB_057430"/>
<keyword evidence="1" id="KW-1133">Transmembrane helix</keyword>
<sequence length="186" mass="21134">MKANMLPQSPHGNDGYKSIPEDVSQQVIINNGRCFRLEVPKCDDQPRALRQKEQKAIKKKANKVLLSLGRLLRMLLFFRPITSTSVSKRPHPRHKLEVVYYLPSLYRTHRGHHRKGVVVTKLENRVPLVLVVEVLFVFVLLLRMLSTLKGNVTPYMPTHAPIVFGTAKVQNVRSISAPPAMNLSNI</sequence>
<feature type="transmembrane region" description="Helical" evidence="1">
    <location>
        <begin position="126"/>
        <end position="146"/>
    </location>
</feature>
<dbReference type="EMBL" id="DS499597">
    <property type="protein sequence ID" value="EDP51729.1"/>
    <property type="molecule type" value="Genomic_DNA"/>
</dbReference>
<dbReference type="HOGENOM" id="CLU_1454061_0_0_1"/>
<name>B0Y4D8_ASPFC</name>
<proteinExistence type="predicted"/>
<keyword evidence="1" id="KW-0812">Transmembrane</keyword>
<evidence type="ECO:0000256" key="1">
    <source>
        <dbReference type="SAM" id="Phobius"/>
    </source>
</evidence>
<evidence type="ECO:0000313" key="3">
    <source>
        <dbReference type="Proteomes" id="UP000001699"/>
    </source>
</evidence>
<protein>
    <submittedName>
        <fullName evidence="2">Uncharacterized protein</fullName>
    </submittedName>
</protein>
<reference evidence="2 3" key="1">
    <citation type="journal article" date="2008" name="PLoS Genet.">
        <title>Genomic islands in the pathogenic filamentous fungus Aspergillus fumigatus.</title>
        <authorList>
            <person name="Fedorova N.D."/>
            <person name="Khaldi N."/>
            <person name="Joardar V.S."/>
            <person name="Maiti R."/>
            <person name="Amedeo P."/>
            <person name="Anderson M.J."/>
            <person name="Crabtree J."/>
            <person name="Silva J.C."/>
            <person name="Badger J.H."/>
            <person name="Albarraq A."/>
            <person name="Angiuoli S."/>
            <person name="Bussey H."/>
            <person name="Bowyer P."/>
            <person name="Cotty P.J."/>
            <person name="Dyer P.S."/>
            <person name="Egan A."/>
            <person name="Galens K."/>
            <person name="Fraser-Liggett C.M."/>
            <person name="Haas B.J."/>
            <person name="Inman J.M."/>
            <person name="Kent R."/>
            <person name="Lemieux S."/>
            <person name="Malavazi I."/>
            <person name="Orvis J."/>
            <person name="Roemer T."/>
            <person name="Ronning C.M."/>
            <person name="Sundaram J.P."/>
            <person name="Sutton G."/>
            <person name="Turner G."/>
            <person name="Venter J.C."/>
            <person name="White O.R."/>
            <person name="Whitty B.R."/>
            <person name="Youngman P."/>
            <person name="Wolfe K.H."/>
            <person name="Goldman G.H."/>
            <person name="Wortman J.R."/>
            <person name="Jiang B."/>
            <person name="Denning D.W."/>
            <person name="Nierman W.C."/>
        </authorList>
    </citation>
    <scope>NUCLEOTIDE SEQUENCE [LARGE SCALE GENOMIC DNA]</scope>
    <source>
        <strain evidence="3">CBS 144.89 / FGSC A1163 / CEA10</strain>
    </source>
</reference>
<accession>B0Y4D8</accession>
<evidence type="ECO:0000313" key="2">
    <source>
        <dbReference type="EMBL" id="EDP51729.1"/>
    </source>
</evidence>
<keyword evidence="3" id="KW-1185">Reference proteome</keyword>
<dbReference type="Proteomes" id="UP000001699">
    <property type="component" value="Unassembled WGS sequence"/>
</dbReference>
<gene>
    <name evidence="2" type="ORF">AFUB_057430</name>
</gene>
<organism evidence="2 3">
    <name type="scientific">Aspergillus fumigatus (strain CBS 144.89 / FGSC A1163 / CEA10)</name>
    <name type="common">Neosartorya fumigata</name>
    <dbReference type="NCBI Taxonomy" id="451804"/>
    <lineage>
        <taxon>Eukaryota</taxon>
        <taxon>Fungi</taxon>
        <taxon>Dikarya</taxon>
        <taxon>Ascomycota</taxon>
        <taxon>Pezizomycotina</taxon>
        <taxon>Eurotiomycetes</taxon>
        <taxon>Eurotiomycetidae</taxon>
        <taxon>Eurotiales</taxon>
        <taxon>Aspergillaceae</taxon>
        <taxon>Aspergillus</taxon>
        <taxon>Aspergillus subgen. Fumigati</taxon>
    </lineage>
</organism>
<keyword evidence="1" id="KW-0472">Membrane</keyword>